<dbReference type="AlphaFoldDB" id="A0A5B7I205"/>
<dbReference type="EMBL" id="VSRR010051003">
    <property type="protein sequence ID" value="MPC79391.1"/>
    <property type="molecule type" value="Genomic_DNA"/>
</dbReference>
<dbReference type="Proteomes" id="UP000324222">
    <property type="component" value="Unassembled WGS sequence"/>
</dbReference>
<name>A0A5B7I205_PORTR</name>
<reference evidence="1 2" key="1">
    <citation type="submission" date="2019-05" db="EMBL/GenBank/DDBJ databases">
        <title>Another draft genome of Portunus trituberculatus and its Hox gene families provides insights of decapod evolution.</title>
        <authorList>
            <person name="Jeong J.-H."/>
            <person name="Song I."/>
            <person name="Kim S."/>
            <person name="Choi T."/>
            <person name="Kim D."/>
            <person name="Ryu S."/>
            <person name="Kim W."/>
        </authorList>
    </citation>
    <scope>NUCLEOTIDE SEQUENCE [LARGE SCALE GENOMIC DNA]</scope>
    <source>
        <tissue evidence="1">Muscle</tissue>
    </source>
</reference>
<comment type="caution">
    <text evidence="1">The sequence shown here is derived from an EMBL/GenBank/DDBJ whole genome shotgun (WGS) entry which is preliminary data.</text>
</comment>
<evidence type="ECO:0000313" key="2">
    <source>
        <dbReference type="Proteomes" id="UP000324222"/>
    </source>
</evidence>
<protein>
    <submittedName>
        <fullName evidence="1">Uncharacterized protein</fullName>
    </submittedName>
</protein>
<sequence length="91" mass="10197">MAGLVHAHSPHVTVWTRLATTSIPTWLWELKKIQTEESVRRRVARGPFPHGGKVRVCRGLLFMAPSVSSRCTAAIKKLLQRCKVTSHCGEH</sequence>
<organism evidence="1 2">
    <name type="scientific">Portunus trituberculatus</name>
    <name type="common">Swimming crab</name>
    <name type="synonym">Neptunus trituberculatus</name>
    <dbReference type="NCBI Taxonomy" id="210409"/>
    <lineage>
        <taxon>Eukaryota</taxon>
        <taxon>Metazoa</taxon>
        <taxon>Ecdysozoa</taxon>
        <taxon>Arthropoda</taxon>
        <taxon>Crustacea</taxon>
        <taxon>Multicrustacea</taxon>
        <taxon>Malacostraca</taxon>
        <taxon>Eumalacostraca</taxon>
        <taxon>Eucarida</taxon>
        <taxon>Decapoda</taxon>
        <taxon>Pleocyemata</taxon>
        <taxon>Brachyura</taxon>
        <taxon>Eubrachyura</taxon>
        <taxon>Portunoidea</taxon>
        <taxon>Portunidae</taxon>
        <taxon>Portuninae</taxon>
        <taxon>Portunus</taxon>
    </lineage>
</organism>
<proteinExistence type="predicted"/>
<keyword evidence="2" id="KW-1185">Reference proteome</keyword>
<gene>
    <name evidence="1" type="ORF">E2C01_073917</name>
</gene>
<accession>A0A5B7I205</accession>
<evidence type="ECO:0000313" key="1">
    <source>
        <dbReference type="EMBL" id="MPC79391.1"/>
    </source>
</evidence>